<dbReference type="PROSITE" id="PS50158">
    <property type="entry name" value="ZF_CCHC"/>
    <property type="match status" value="1"/>
</dbReference>
<dbReference type="Pfam" id="PF00078">
    <property type="entry name" value="RVT_1"/>
    <property type="match status" value="1"/>
</dbReference>
<dbReference type="InterPro" id="IPR001969">
    <property type="entry name" value="Aspartic_peptidase_AS"/>
</dbReference>
<dbReference type="SUPFAM" id="SSF57756">
    <property type="entry name" value="Retrovirus zinc finger-like domains"/>
    <property type="match status" value="1"/>
</dbReference>
<accession>A0ABY9CND6</accession>
<dbReference type="Gene3D" id="2.40.70.10">
    <property type="entry name" value="Acid Proteases"/>
    <property type="match status" value="1"/>
</dbReference>
<dbReference type="SMART" id="SM00343">
    <property type="entry name" value="ZnF_C2HC"/>
    <property type="match status" value="1"/>
</dbReference>
<keyword evidence="1" id="KW-0479">Metal-binding</keyword>
<keyword evidence="5" id="KW-1185">Reference proteome</keyword>
<evidence type="ECO:0000313" key="5">
    <source>
        <dbReference type="Proteomes" id="UP001227230"/>
    </source>
</evidence>
<feature type="domain" description="Reverse transcriptase" evidence="3">
    <location>
        <begin position="598"/>
        <end position="781"/>
    </location>
</feature>
<dbReference type="PANTHER" id="PTHR33064">
    <property type="entry name" value="POL PROTEIN"/>
    <property type="match status" value="1"/>
</dbReference>
<dbReference type="PROSITE" id="PS00141">
    <property type="entry name" value="ASP_PROTEASE"/>
    <property type="match status" value="1"/>
</dbReference>
<evidence type="ECO:0000259" key="2">
    <source>
        <dbReference type="PROSITE" id="PS50158"/>
    </source>
</evidence>
<sequence>MEQENNSYFQEVRNNFSISVFINLIKLYFLGTTQEDVKEPAIYLHKLEQLKLCNLSYIREYEQKFRKYAILARVDRTPEYLNKYILKIQGPVGLRLWNEFTTSEYKNSPYIGAIIEFVKNWLERECVSIGERSQIKKQDINQQLCRKLHIGENLDIGCKEYKFRKPKRYNKFLRRKSITFYKKRPYQTRYKKPGKFWIKRKRTSERKRQCKCYLCGQEGHIRPECPELKKPLNERNRKTQVKINLINDYQLDSEEEELISELDFESENSSVYSVEDSENEKEEIYMIIEKEENQAKKTPLNLENLVQPLESKIKSYNIWKDLQIIIKGKFSKEEEDSSSKPKDIEEPKSLVKEPMNPEKIIIQTIEQVNMANKVKSIIFPTTIKTIELKVDAMLDTGASKNLLFETLVPQEDQQTLIQLVELIQYNQQKLILTKYISNVPIIINNITLVSPQTYLVPIISLYPFILGLNFVHSLQGGITIQNNQVSFHPKTTTIVSTNMENVLNKNHNVTSHQISKVEAQKDSIINDYSEQLRNANRLKNLILEAEKIGIIGEDPQKHWNKNKTTCKIPIKNLDLTIKTADIACNLIDTKEFKIQIEELLQNNLIKPSFSPHRSSAFLVRNHNEEKRGKARMVINYKRLNDNTYDDAYKIPNKDSLINSIQGCKYFSQLDYKSRFWQIRLEEDSKPWTTFSCTCELYEWNVMPFGLKNAPKIFQRMMDNIFGKYSFVLVYIDDIIVFSYSLQEHIKHLELIFEKLISHGLIVSKKKLKLFKTHIEFLGLELEDGQIKLQEHIV</sequence>
<dbReference type="CDD" id="cd01647">
    <property type="entry name" value="RT_LTR"/>
    <property type="match status" value="1"/>
</dbReference>
<keyword evidence="1" id="KW-0863">Zinc-finger</keyword>
<evidence type="ECO:0000256" key="1">
    <source>
        <dbReference type="PROSITE-ProRule" id="PRU00047"/>
    </source>
</evidence>
<evidence type="ECO:0008006" key="6">
    <source>
        <dbReference type="Google" id="ProtNLM"/>
    </source>
</evidence>
<gene>
    <name evidence="4" type="ORF">VitviT2T_014763</name>
</gene>
<dbReference type="PROSITE" id="PS50878">
    <property type="entry name" value="RT_POL"/>
    <property type="match status" value="1"/>
</dbReference>
<dbReference type="InterPro" id="IPR043502">
    <property type="entry name" value="DNA/RNA_pol_sf"/>
</dbReference>
<dbReference type="Proteomes" id="UP001227230">
    <property type="component" value="Chromosome 10"/>
</dbReference>
<dbReference type="InterPro" id="IPR043128">
    <property type="entry name" value="Rev_trsase/Diguanyl_cyclase"/>
</dbReference>
<keyword evidence="1" id="KW-0862">Zinc</keyword>
<organism evidence="4 5">
    <name type="scientific">Vitis vinifera</name>
    <name type="common">Grape</name>
    <dbReference type="NCBI Taxonomy" id="29760"/>
    <lineage>
        <taxon>Eukaryota</taxon>
        <taxon>Viridiplantae</taxon>
        <taxon>Streptophyta</taxon>
        <taxon>Embryophyta</taxon>
        <taxon>Tracheophyta</taxon>
        <taxon>Spermatophyta</taxon>
        <taxon>Magnoliopsida</taxon>
        <taxon>eudicotyledons</taxon>
        <taxon>Gunneridae</taxon>
        <taxon>Pentapetalae</taxon>
        <taxon>rosids</taxon>
        <taxon>Vitales</taxon>
        <taxon>Vitaceae</taxon>
        <taxon>Viteae</taxon>
        <taxon>Vitis</taxon>
    </lineage>
</organism>
<dbReference type="EMBL" id="CP126657">
    <property type="protein sequence ID" value="WJZ96039.1"/>
    <property type="molecule type" value="Genomic_DNA"/>
</dbReference>
<dbReference type="Pfam" id="PF00098">
    <property type="entry name" value="zf-CCHC"/>
    <property type="match status" value="1"/>
</dbReference>
<evidence type="ECO:0000259" key="3">
    <source>
        <dbReference type="PROSITE" id="PS50878"/>
    </source>
</evidence>
<dbReference type="Gene3D" id="3.10.10.10">
    <property type="entry name" value="HIV Type 1 Reverse Transcriptase, subunit A, domain 1"/>
    <property type="match status" value="1"/>
</dbReference>
<dbReference type="SUPFAM" id="SSF56672">
    <property type="entry name" value="DNA/RNA polymerases"/>
    <property type="match status" value="1"/>
</dbReference>
<dbReference type="InterPro" id="IPR036875">
    <property type="entry name" value="Znf_CCHC_sf"/>
</dbReference>
<dbReference type="Gene3D" id="3.30.70.270">
    <property type="match status" value="1"/>
</dbReference>
<dbReference type="PANTHER" id="PTHR33064:SF37">
    <property type="entry name" value="RIBONUCLEASE H"/>
    <property type="match status" value="1"/>
</dbReference>
<proteinExistence type="predicted"/>
<dbReference type="InterPro" id="IPR000477">
    <property type="entry name" value="RT_dom"/>
</dbReference>
<dbReference type="InterPro" id="IPR021109">
    <property type="entry name" value="Peptidase_aspartic_dom_sf"/>
</dbReference>
<dbReference type="InterPro" id="IPR001878">
    <property type="entry name" value="Znf_CCHC"/>
</dbReference>
<feature type="domain" description="CCHC-type" evidence="2">
    <location>
        <begin position="211"/>
        <end position="227"/>
    </location>
</feature>
<name>A0ABY9CND6_VITVI</name>
<evidence type="ECO:0000313" key="4">
    <source>
        <dbReference type="EMBL" id="WJZ96039.1"/>
    </source>
</evidence>
<dbReference type="InterPro" id="IPR051320">
    <property type="entry name" value="Viral_Replic_Matur_Polypro"/>
</dbReference>
<dbReference type="Pfam" id="PF22909">
    <property type="entry name" value="Caulimovir_coat_dom"/>
    <property type="match status" value="1"/>
</dbReference>
<protein>
    <recommendedName>
        <fullName evidence="6">Reverse transcriptase</fullName>
    </recommendedName>
</protein>
<reference evidence="4 5" key="1">
    <citation type="journal article" date="2023" name="Hortic Res">
        <title>The complete reference genome for grapevine (Vitis vinifera L.) genetics and breeding.</title>
        <authorList>
            <person name="Shi X."/>
            <person name="Cao S."/>
            <person name="Wang X."/>
            <person name="Huang S."/>
            <person name="Wang Y."/>
            <person name="Liu Z."/>
            <person name="Liu W."/>
            <person name="Leng X."/>
            <person name="Peng Y."/>
            <person name="Wang N."/>
            <person name="Wang Y."/>
            <person name="Ma Z."/>
            <person name="Xu X."/>
            <person name="Zhang F."/>
            <person name="Xue H."/>
            <person name="Zhong H."/>
            <person name="Wang Y."/>
            <person name="Zhang K."/>
            <person name="Velt A."/>
            <person name="Avia K."/>
            <person name="Holtgrawe D."/>
            <person name="Grimplet J."/>
            <person name="Matus J.T."/>
            <person name="Ware D."/>
            <person name="Wu X."/>
            <person name="Wang H."/>
            <person name="Liu C."/>
            <person name="Fang Y."/>
            <person name="Rustenholz C."/>
            <person name="Cheng Z."/>
            <person name="Xiao H."/>
            <person name="Zhou Y."/>
        </authorList>
    </citation>
    <scope>NUCLEOTIDE SEQUENCE [LARGE SCALE GENOMIC DNA]</scope>
    <source>
        <strain evidence="5">cv. Pinot noir / PN40024</strain>
        <tissue evidence="4">Leaf</tissue>
    </source>
</reference>